<evidence type="ECO:0000313" key="6">
    <source>
        <dbReference type="EMBL" id="MFC6892063.1"/>
    </source>
</evidence>
<evidence type="ECO:0000256" key="5">
    <source>
        <dbReference type="SAM" id="Phobius"/>
    </source>
</evidence>
<accession>A0ABD5UW75</accession>
<evidence type="ECO:0000256" key="3">
    <source>
        <dbReference type="ARBA" id="ARBA00022989"/>
    </source>
</evidence>
<keyword evidence="2 5" id="KW-0812">Transmembrane</keyword>
<dbReference type="GO" id="GO:0012505">
    <property type="term" value="C:endomembrane system"/>
    <property type="evidence" value="ECO:0007669"/>
    <property type="project" value="UniProtKB-SubCell"/>
</dbReference>
<dbReference type="Gene3D" id="1.20.120.1630">
    <property type="match status" value="1"/>
</dbReference>
<keyword evidence="6" id="KW-0808">Transferase</keyword>
<feature type="transmembrane region" description="Helical" evidence="5">
    <location>
        <begin position="14"/>
        <end position="40"/>
    </location>
</feature>
<keyword evidence="6" id="KW-0489">Methyltransferase</keyword>
<feature type="transmembrane region" description="Helical" evidence="5">
    <location>
        <begin position="130"/>
        <end position="155"/>
    </location>
</feature>
<keyword evidence="4 5" id="KW-0472">Membrane</keyword>
<dbReference type="AlphaFoldDB" id="A0ABD5UW75"/>
<name>A0ABD5UW75_9EURY</name>
<proteinExistence type="predicted"/>
<reference evidence="6 7" key="1">
    <citation type="journal article" date="2019" name="Int. J. Syst. Evol. Microbiol.">
        <title>The Global Catalogue of Microorganisms (GCM) 10K type strain sequencing project: providing services to taxonomists for standard genome sequencing and annotation.</title>
        <authorList>
            <consortium name="The Broad Institute Genomics Platform"/>
            <consortium name="The Broad Institute Genome Sequencing Center for Infectious Disease"/>
            <person name="Wu L."/>
            <person name="Ma J."/>
        </authorList>
    </citation>
    <scope>NUCLEOTIDE SEQUENCE [LARGE SCALE GENOMIC DNA]</scope>
    <source>
        <strain evidence="6 7">SKJ47</strain>
    </source>
</reference>
<evidence type="ECO:0000313" key="7">
    <source>
        <dbReference type="Proteomes" id="UP001596296"/>
    </source>
</evidence>
<evidence type="ECO:0000256" key="4">
    <source>
        <dbReference type="ARBA" id="ARBA00023136"/>
    </source>
</evidence>
<dbReference type="InterPro" id="IPR052527">
    <property type="entry name" value="Metal_cation-efflux_comp"/>
</dbReference>
<dbReference type="EMBL" id="JBHSXL010000004">
    <property type="protein sequence ID" value="MFC6892063.1"/>
    <property type="molecule type" value="Genomic_DNA"/>
</dbReference>
<comment type="caution">
    <text evidence="6">The sequence shown here is derived from an EMBL/GenBank/DDBJ whole genome shotgun (WGS) entry which is preliminary data.</text>
</comment>
<dbReference type="PANTHER" id="PTHR43847:SF1">
    <property type="entry name" value="BLL3993 PROTEIN"/>
    <property type="match status" value="1"/>
</dbReference>
<comment type="subcellular location">
    <subcellularLocation>
        <location evidence="1">Endomembrane system</location>
        <topology evidence="1">Multi-pass membrane protein</topology>
    </subcellularLocation>
</comment>
<feature type="transmembrane region" description="Helical" evidence="5">
    <location>
        <begin position="52"/>
        <end position="70"/>
    </location>
</feature>
<dbReference type="RefSeq" id="WP_379741527.1">
    <property type="nucleotide sequence ID" value="NZ_JBHSVN010000001.1"/>
</dbReference>
<dbReference type="Pfam" id="PF04191">
    <property type="entry name" value="PEMT"/>
    <property type="match status" value="1"/>
</dbReference>
<dbReference type="GO" id="GO:0032259">
    <property type="term" value="P:methylation"/>
    <property type="evidence" value="ECO:0007669"/>
    <property type="project" value="UniProtKB-KW"/>
</dbReference>
<organism evidence="6 7">
    <name type="scientific">Halopenitus salinus</name>
    <dbReference type="NCBI Taxonomy" id="1198295"/>
    <lineage>
        <taxon>Archaea</taxon>
        <taxon>Methanobacteriati</taxon>
        <taxon>Methanobacteriota</taxon>
        <taxon>Stenosarchaea group</taxon>
        <taxon>Halobacteria</taxon>
        <taxon>Halobacteriales</taxon>
        <taxon>Haloferacaceae</taxon>
        <taxon>Halopenitus</taxon>
    </lineage>
</organism>
<evidence type="ECO:0000256" key="1">
    <source>
        <dbReference type="ARBA" id="ARBA00004127"/>
    </source>
</evidence>
<keyword evidence="3 5" id="KW-1133">Transmembrane helix</keyword>
<evidence type="ECO:0000256" key="2">
    <source>
        <dbReference type="ARBA" id="ARBA00022692"/>
    </source>
</evidence>
<keyword evidence="7" id="KW-1185">Reference proteome</keyword>
<dbReference type="EC" id="2.1.1.100" evidence="6"/>
<dbReference type="InterPro" id="IPR007318">
    <property type="entry name" value="Phopholipid_MeTrfase"/>
</dbReference>
<sequence>MSPLDPTTHVLVDWALAIAAIAAAGVYGTVGVTLLTDLRFWPPGDADWKRRLHWTFVTAYTIAMAVVAVADWNGWMLARPISLAVGAPIALAGGAVFHRGANAMRTAEVAGVTGDLYTDGPYAYSRNPQYVGIVLGMLGATLAVNSAVFALLAALHVGWVLLLPIAEEPHLRSAYGEEYDRYAERVPRFVGRETLRRLGREIAAGDSRATSE</sequence>
<dbReference type="PANTHER" id="PTHR43847">
    <property type="entry name" value="BLL3993 PROTEIN"/>
    <property type="match status" value="1"/>
</dbReference>
<dbReference type="GO" id="GO:0004671">
    <property type="term" value="F:protein C-terminal S-isoprenylcysteine carboxyl O-methyltransferase activity"/>
    <property type="evidence" value="ECO:0007669"/>
    <property type="project" value="UniProtKB-EC"/>
</dbReference>
<dbReference type="Proteomes" id="UP001596296">
    <property type="component" value="Unassembled WGS sequence"/>
</dbReference>
<feature type="transmembrane region" description="Helical" evidence="5">
    <location>
        <begin position="76"/>
        <end position="97"/>
    </location>
</feature>
<dbReference type="EC" id="2.1.1.334" evidence="6"/>
<gene>
    <name evidence="6" type="ORF">ACFQE9_05470</name>
</gene>
<protein>
    <submittedName>
        <fullName evidence="6">Methyltransferase family protein</fullName>
        <ecNumber evidence="6">2.1.1.100</ecNumber>
        <ecNumber evidence="6">2.1.1.334</ecNumber>
    </submittedName>
</protein>